<proteinExistence type="predicted"/>
<protein>
    <submittedName>
        <fullName evidence="3">CRTAC1 family protein</fullName>
    </submittedName>
</protein>
<feature type="domain" description="ASPIC/UnbV" evidence="2">
    <location>
        <begin position="585"/>
        <end position="659"/>
    </location>
</feature>
<reference evidence="3" key="1">
    <citation type="submission" date="2022-01" db="EMBL/GenBank/DDBJ databases">
        <title>Whole genome-based taxonomy of the Shewanellaceae.</title>
        <authorList>
            <person name="Martin-Rodriguez A.J."/>
        </authorList>
    </citation>
    <scope>NUCLEOTIDE SEQUENCE</scope>
    <source>
        <strain evidence="3">DSM 16422</strain>
    </source>
</reference>
<keyword evidence="1" id="KW-0732">Signal</keyword>
<dbReference type="InterPro" id="IPR028994">
    <property type="entry name" value="Integrin_alpha_N"/>
</dbReference>
<evidence type="ECO:0000313" key="3">
    <source>
        <dbReference type="EMBL" id="MCL1143204.1"/>
    </source>
</evidence>
<dbReference type="Pfam" id="PF13517">
    <property type="entry name" value="FG-GAP_3"/>
    <property type="match status" value="2"/>
</dbReference>
<dbReference type="EMBL" id="JAKIKP010000007">
    <property type="protein sequence ID" value="MCL1143204.1"/>
    <property type="molecule type" value="Genomic_DNA"/>
</dbReference>
<dbReference type="RefSeq" id="WP_248995881.1">
    <property type="nucleotide sequence ID" value="NZ_JAKIKP010000007.1"/>
</dbReference>
<keyword evidence="4" id="KW-1185">Reference proteome</keyword>
<evidence type="ECO:0000256" key="1">
    <source>
        <dbReference type="ARBA" id="ARBA00022729"/>
    </source>
</evidence>
<name>A0A9X1ZIY8_9GAMM</name>
<dbReference type="SUPFAM" id="SSF69318">
    <property type="entry name" value="Integrin alpha N-terminal domain"/>
    <property type="match status" value="2"/>
</dbReference>
<dbReference type="Gene3D" id="2.130.10.130">
    <property type="entry name" value="Integrin alpha, N-terminal"/>
    <property type="match status" value="1"/>
</dbReference>
<dbReference type="Proteomes" id="UP001139333">
    <property type="component" value="Unassembled WGS sequence"/>
</dbReference>
<accession>A0A9X1ZIY8</accession>
<gene>
    <name evidence="3" type="ORF">L2672_10900</name>
</gene>
<dbReference type="InterPro" id="IPR011519">
    <property type="entry name" value="UnbV_ASPIC"/>
</dbReference>
<sequence length="665" mass="73531">MINKRINKPIIALSLFTVPAIVAISIQHVLAAQPVIPLFKEVTAQSKLSSFPAWKYGGPATVDLNRDGQYDLLLTNHDQWPTQLFYGTNKGTFTTGPHLLGQADVHGISAADYDQDGQVDIIITLGGGNGTKPQPPRLFKQQQGKFIDVTQQSGLANMGARGRSARWLDVDNDGDLDLIQINAEKMITEDVPRNLLFMNQGNGQFSYHSSPLFEDIDAEKILVSQLNDDQYPDLITFNAYSPLQIWLGKANGQYENATKHYLPAHLQDIGFVTAVAQTDIDNDGDTDLYLARGKSYYQIANNALSFDKTTNRLDIRDEGNKSQDGISFTSQGPITLADFYHFPRGPKLIKLPVFIGQHHARIDPPKKSITLTPELAKGKPTISESGWYIYYVGQIEQGANKGQHQWRLDWKLNENLAWDIRASITGVTAIQPDWQPQALGVDDILLVNDNGHFVDASSRLPAQSKDNNWGVISADFDNNSYSDFFVYRFGELNKRVEDILLLNHQGQFTLVEGHGATALGTQAHGDMGTAFDIDQDGFVDIISGDDDNGQWHVFNNLGGNAQADSAKNNFIKVNVGYSTTGIDPIGAKVEVEYHQQPTTQPKDKIDKQVFTVGSVSAAHSQSLMNIAHFGLAKANQVKTITVTWRDNSQLQQHNIAAGQWIKMGK</sequence>
<dbReference type="Pfam" id="PF07593">
    <property type="entry name" value="UnbV_ASPIC"/>
    <property type="match status" value="1"/>
</dbReference>
<organism evidence="3 4">
    <name type="scientific">Shewanella gaetbuli</name>
    <dbReference type="NCBI Taxonomy" id="220752"/>
    <lineage>
        <taxon>Bacteria</taxon>
        <taxon>Pseudomonadati</taxon>
        <taxon>Pseudomonadota</taxon>
        <taxon>Gammaproteobacteria</taxon>
        <taxon>Alteromonadales</taxon>
        <taxon>Shewanellaceae</taxon>
        <taxon>Shewanella</taxon>
    </lineage>
</organism>
<dbReference type="InterPro" id="IPR013517">
    <property type="entry name" value="FG-GAP"/>
</dbReference>
<dbReference type="PANTHER" id="PTHR16026">
    <property type="entry name" value="CARTILAGE ACIDIC PROTEIN 1"/>
    <property type="match status" value="1"/>
</dbReference>
<evidence type="ECO:0000259" key="2">
    <source>
        <dbReference type="Pfam" id="PF07593"/>
    </source>
</evidence>
<evidence type="ECO:0000313" key="4">
    <source>
        <dbReference type="Proteomes" id="UP001139333"/>
    </source>
</evidence>
<dbReference type="AlphaFoldDB" id="A0A9X1ZIY8"/>
<comment type="caution">
    <text evidence="3">The sequence shown here is derived from an EMBL/GenBank/DDBJ whole genome shotgun (WGS) entry which is preliminary data.</text>
</comment>
<dbReference type="PANTHER" id="PTHR16026:SF0">
    <property type="entry name" value="CARTILAGE ACIDIC PROTEIN 1"/>
    <property type="match status" value="1"/>
</dbReference>
<dbReference type="InterPro" id="IPR027039">
    <property type="entry name" value="Crtac1"/>
</dbReference>